<dbReference type="AlphaFoldDB" id="A0A8S9VBW1"/>
<dbReference type="PANTHER" id="PTHR40866">
    <property type="entry name" value="BED-TYPE DOMAIN-CONTAINING PROTEIN"/>
    <property type="match status" value="1"/>
</dbReference>
<dbReference type="Proteomes" id="UP000704712">
    <property type="component" value="Unassembled WGS sequence"/>
</dbReference>
<name>A0A8S9VBW1_PHYIN</name>
<organism evidence="2 3">
    <name type="scientific">Phytophthora infestans</name>
    <name type="common">Potato late blight agent</name>
    <name type="synonym">Botrytis infestans</name>
    <dbReference type="NCBI Taxonomy" id="4787"/>
    <lineage>
        <taxon>Eukaryota</taxon>
        <taxon>Sar</taxon>
        <taxon>Stramenopiles</taxon>
        <taxon>Oomycota</taxon>
        <taxon>Peronosporomycetes</taxon>
        <taxon>Peronosporales</taxon>
        <taxon>Peronosporaceae</taxon>
        <taxon>Phytophthora</taxon>
    </lineage>
</organism>
<gene>
    <name evidence="2" type="ORF">GN958_ATG00651</name>
</gene>
<protein>
    <submittedName>
        <fullName evidence="2">Uncharacterized protein</fullName>
    </submittedName>
</protein>
<evidence type="ECO:0000256" key="1">
    <source>
        <dbReference type="SAM" id="MobiDB-lite"/>
    </source>
</evidence>
<comment type="caution">
    <text evidence="2">The sequence shown here is derived from an EMBL/GenBank/DDBJ whole genome shotgun (WGS) entry which is preliminary data.</text>
</comment>
<dbReference type="EMBL" id="JAACNO010000095">
    <property type="protein sequence ID" value="KAF4150163.1"/>
    <property type="molecule type" value="Genomic_DNA"/>
</dbReference>
<evidence type="ECO:0000313" key="3">
    <source>
        <dbReference type="Proteomes" id="UP000704712"/>
    </source>
</evidence>
<sequence>MLLGHEGLLSNDEKTMLEPLAAEDAPPSSSSETTALGKDVAAVALEQARRLRQTTPRFSDQVYMIAPTSNIMERFFSQVKAVVGIHHQAMTPLHLESILFLKVNRTYWSAATVRKVVRGAQ</sequence>
<reference evidence="2" key="1">
    <citation type="submission" date="2020-03" db="EMBL/GenBank/DDBJ databases">
        <title>Hybrid Assembly of Korean Phytophthora infestans isolates.</title>
        <authorList>
            <person name="Prokchorchik M."/>
            <person name="Lee Y."/>
            <person name="Seo J."/>
            <person name="Cho J.-H."/>
            <person name="Park Y.-E."/>
            <person name="Jang D.-C."/>
            <person name="Im J.-S."/>
            <person name="Choi J.-G."/>
            <person name="Park H.-J."/>
            <person name="Lee G.-B."/>
            <person name="Lee Y.-G."/>
            <person name="Hong S.-Y."/>
            <person name="Cho K."/>
            <person name="Sohn K.H."/>
        </authorList>
    </citation>
    <scope>NUCLEOTIDE SEQUENCE</scope>
    <source>
        <strain evidence="2">KR_2_A2</strain>
    </source>
</reference>
<evidence type="ECO:0000313" key="2">
    <source>
        <dbReference type="EMBL" id="KAF4150163.1"/>
    </source>
</evidence>
<feature type="region of interest" description="Disordered" evidence="1">
    <location>
        <begin position="1"/>
        <end position="34"/>
    </location>
</feature>
<dbReference type="PANTHER" id="PTHR40866:SF1">
    <property type="entry name" value="BED-TYPE DOMAIN-CONTAINING PROTEIN"/>
    <property type="match status" value="1"/>
</dbReference>
<feature type="compositionally biased region" description="Low complexity" evidence="1">
    <location>
        <begin position="17"/>
        <end position="34"/>
    </location>
</feature>
<accession>A0A8S9VBW1</accession>
<proteinExistence type="predicted"/>